<sequence length="652" mass="70285">MGTAGRARGGEPLKLRVNRCLLKLSDRDTEAMAAAELEAIARALAADELGAFVSAVSDARPTDKTPLRRHALRALALVAAAHPRDAVAPLVPRILAAALRRVRDQDSSVRAALVDTARAAAAASASASPALRPLTDALLHEQDQCAQTAAALATAAAVEASAPTADLASYIHKLQPRLLKLLRSNAFKAKPALISLIGVSASAAGAAEVTASVPCLRDTIASDDWAARKAAAEALAALALEHKDLLVSYKSSCITMFEARRFDKVKIVRDSMNRMIEAWKEIPDVEEDECSSGAPPASHSQRRSSLAGSASDGRYPVASSTRRNSLPASRSPPPDASPSVNKRHSSSSARNKKQSPPSYRKAGQAKNRDYKVDIAVTPDATPIKVVTEEKLLKGGNVRSRLEARRMLFQDGDDRATKVAGLKAGSRVVPYEEGGNMEEISEIGGGSERFQTGYKDEGLSEIRSQLLQIENQQSSLLDLIQYMFINKKGAFAINTEACFFSVQFDFWPFKNMLSLVAYARQKFMGKSENGMNSLETRVHGLEMALDEISRDLAASSGRTSNSEAHVNSCCILNPKFWRRHDASRYSSSFSVSDGRNSSEGSRTSYKWGRQKFGVQGGFVTNPLAEPNISSAARTATAQEGRRKDLTLPKSRMG</sequence>
<gene>
    <name evidence="3" type="ORF">P0516G10.2</name>
    <name evidence="4" type="ORF">P0684F11.28</name>
</gene>
<dbReference type="GO" id="GO:0006508">
    <property type="term" value="P:proteolysis"/>
    <property type="evidence" value="ECO:0007669"/>
    <property type="project" value="UniProtKB-KW"/>
</dbReference>
<organism evidence="4 5">
    <name type="scientific">Oryza sativa subsp. japonica</name>
    <name type="common">Rice</name>
    <dbReference type="NCBI Taxonomy" id="39947"/>
    <lineage>
        <taxon>Eukaryota</taxon>
        <taxon>Viridiplantae</taxon>
        <taxon>Streptophyta</taxon>
        <taxon>Embryophyta</taxon>
        <taxon>Tracheophyta</taxon>
        <taxon>Spermatophyta</taxon>
        <taxon>Magnoliopsida</taxon>
        <taxon>Liliopsida</taxon>
        <taxon>Poales</taxon>
        <taxon>Poaceae</taxon>
        <taxon>BOP clade</taxon>
        <taxon>Oryzoideae</taxon>
        <taxon>Oryzeae</taxon>
        <taxon>Oryzinae</taxon>
        <taxon>Oryza</taxon>
        <taxon>Oryza sativa</taxon>
    </lineage>
</organism>
<keyword evidence="4" id="KW-0378">Hydrolase</keyword>
<dbReference type="InterPro" id="IPR016024">
    <property type="entry name" value="ARM-type_fold"/>
</dbReference>
<dbReference type="Gene3D" id="1.25.10.10">
    <property type="entry name" value="Leucine-rich Repeat Variant"/>
    <property type="match status" value="1"/>
</dbReference>
<name>Q6Z5N1_ORYSJ</name>
<evidence type="ECO:0000259" key="2">
    <source>
        <dbReference type="Pfam" id="PF24714"/>
    </source>
</evidence>
<dbReference type="PANTHER" id="PTHR31355">
    <property type="entry name" value="MICROTUBULE-ASSOCIATED PROTEIN TORTIFOLIA1"/>
    <property type="match status" value="1"/>
</dbReference>
<dbReference type="EMBL" id="AP005112">
    <property type="protein sequence ID" value="BAD16051.1"/>
    <property type="molecule type" value="Genomic_DNA"/>
</dbReference>
<feature type="compositionally biased region" description="Polar residues" evidence="1">
    <location>
        <begin position="626"/>
        <end position="636"/>
    </location>
</feature>
<dbReference type="AlphaFoldDB" id="Q6Z5N1"/>
<dbReference type="InterPro" id="IPR011989">
    <property type="entry name" value="ARM-like"/>
</dbReference>
<evidence type="ECO:0000313" key="5">
    <source>
        <dbReference type="Proteomes" id="UP000000763"/>
    </source>
</evidence>
<feature type="domain" description="TORTIFOLIA1/SINE1-2 N-terminal" evidence="2">
    <location>
        <begin position="13"/>
        <end position="281"/>
    </location>
</feature>
<protein>
    <submittedName>
        <fullName evidence="4">Potyviral helper component protease-interacting protein 2</fullName>
    </submittedName>
</protein>
<dbReference type="SUPFAM" id="SSF48371">
    <property type="entry name" value="ARM repeat"/>
    <property type="match status" value="1"/>
</dbReference>
<evidence type="ECO:0000256" key="1">
    <source>
        <dbReference type="SAM" id="MobiDB-lite"/>
    </source>
</evidence>
<reference evidence="5" key="4">
    <citation type="journal article" date="2008" name="Nucleic Acids Res.">
        <title>The rice annotation project database (RAP-DB): 2008 update.</title>
        <authorList>
            <consortium name="The rice annotation project (RAP)"/>
        </authorList>
    </citation>
    <scope>GENOME REANNOTATION</scope>
    <source>
        <strain evidence="5">cv. Nipponbare</strain>
    </source>
</reference>
<reference evidence="5" key="3">
    <citation type="journal article" date="2005" name="Nature">
        <title>The map-based sequence of the rice genome.</title>
        <authorList>
            <consortium name="International rice genome sequencing project (IRGSP)"/>
            <person name="Matsumoto T."/>
            <person name="Wu J."/>
            <person name="Kanamori H."/>
            <person name="Katayose Y."/>
            <person name="Fujisawa M."/>
            <person name="Namiki N."/>
            <person name="Mizuno H."/>
            <person name="Yamamoto K."/>
            <person name="Antonio B.A."/>
            <person name="Baba T."/>
            <person name="Sakata K."/>
            <person name="Nagamura Y."/>
            <person name="Aoki H."/>
            <person name="Arikawa K."/>
            <person name="Arita K."/>
            <person name="Bito T."/>
            <person name="Chiden Y."/>
            <person name="Fujitsuka N."/>
            <person name="Fukunaka R."/>
            <person name="Hamada M."/>
            <person name="Harada C."/>
            <person name="Hayashi A."/>
            <person name="Hijishita S."/>
            <person name="Honda M."/>
            <person name="Hosokawa S."/>
            <person name="Ichikawa Y."/>
            <person name="Idonuma A."/>
            <person name="Iijima M."/>
            <person name="Ikeda M."/>
            <person name="Ikeno M."/>
            <person name="Ito K."/>
            <person name="Ito S."/>
            <person name="Ito T."/>
            <person name="Ito Y."/>
            <person name="Ito Y."/>
            <person name="Iwabuchi A."/>
            <person name="Kamiya K."/>
            <person name="Karasawa W."/>
            <person name="Kurita K."/>
            <person name="Katagiri S."/>
            <person name="Kikuta A."/>
            <person name="Kobayashi H."/>
            <person name="Kobayashi N."/>
            <person name="Machita K."/>
            <person name="Maehara T."/>
            <person name="Masukawa M."/>
            <person name="Mizubayashi T."/>
            <person name="Mukai Y."/>
            <person name="Nagasaki H."/>
            <person name="Nagata Y."/>
            <person name="Naito S."/>
            <person name="Nakashima M."/>
            <person name="Nakama Y."/>
            <person name="Nakamichi Y."/>
            <person name="Nakamura M."/>
            <person name="Meguro A."/>
            <person name="Negishi M."/>
            <person name="Ohta I."/>
            <person name="Ohta T."/>
            <person name="Okamoto M."/>
            <person name="Ono N."/>
            <person name="Saji S."/>
            <person name="Sakaguchi M."/>
            <person name="Sakai K."/>
            <person name="Shibata M."/>
            <person name="Shimokawa T."/>
            <person name="Song J."/>
            <person name="Takazaki Y."/>
            <person name="Terasawa K."/>
            <person name="Tsugane M."/>
            <person name="Tsuji K."/>
            <person name="Ueda S."/>
            <person name="Waki K."/>
            <person name="Yamagata H."/>
            <person name="Yamamoto M."/>
            <person name="Yamamoto S."/>
            <person name="Yamane H."/>
            <person name="Yoshiki S."/>
            <person name="Yoshihara R."/>
            <person name="Yukawa K."/>
            <person name="Zhong H."/>
            <person name="Yano M."/>
            <person name="Yuan Q."/>
            <person name="Ouyang S."/>
            <person name="Liu J."/>
            <person name="Jones K.M."/>
            <person name="Gansberger K."/>
            <person name="Moffat K."/>
            <person name="Hill J."/>
            <person name="Bera J."/>
            <person name="Fadrosh D."/>
            <person name="Jin S."/>
            <person name="Johri S."/>
            <person name="Kim M."/>
            <person name="Overton L."/>
            <person name="Reardon M."/>
            <person name="Tsitrin T."/>
            <person name="Vuong H."/>
            <person name="Weaver B."/>
            <person name="Ciecko A."/>
            <person name="Tallon L."/>
            <person name="Jackson J."/>
            <person name="Pai G."/>
            <person name="Aken S.V."/>
            <person name="Utterback T."/>
            <person name="Reidmuller S."/>
            <person name="Feldblyum T."/>
            <person name="Hsiao J."/>
            <person name="Zismann V."/>
            <person name="Iobst S."/>
            <person name="de Vazeille A.R."/>
            <person name="Buell C.R."/>
            <person name="Ying K."/>
            <person name="Li Y."/>
            <person name="Lu T."/>
            <person name="Huang Y."/>
            <person name="Zhao Q."/>
            <person name="Feng Q."/>
            <person name="Zhang L."/>
            <person name="Zhu J."/>
            <person name="Weng Q."/>
            <person name="Mu J."/>
            <person name="Lu Y."/>
            <person name="Fan D."/>
            <person name="Liu Y."/>
            <person name="Guan J."/>
            <person name="Zhang Y."/>
            <person name="Yu S."/>
            <person name="Liu X."/>
            <person name="Zhang Y."/>
            <person name="Hong G."/>
            <person name="Han B."/>
            <person name="Choisne N."/>
            <person name="Demange N."/>
            <person name="Orjeda G."/>
            <person name="Samain S."/>
            <person name="Cattolico L."/>
            <person name="Pelletier E."/>
            <person name="Couloux A."/>
            <person name="Segurens B."/>
            <person name="Wincker P."/>
            <person name="D'Hont A."/>
            <person name="Scarpelli C."/>
            <person name="Weissenbach J."/>
            <person name="Salanoubat M."/>
            <person name="Quetier F."/>
            <person name="Yu Y."/>
            <person name="Kim H.R."/>
            <person name="Rambo T."/>
            <person name="Currie J."/>
            <person name="Collura K."/>
            <person name="Luo M."/>
            <person name="Yang T."/>
            <person name="Ammiraju J.S.S."/>
            <person name="Engler F."/>
            <person name="Soderlund C."/>
            <person name="Wing R.A."/>
            <person name="Palmer L.E."/>
            <person name="de la Bastide M."/>
            <person name="Spiegel L."/>
            <person name="Nascimento L."/>
            <person name="Zutavern T."/>
            <person name="O'Shaughnessy A."/>
            <person name="Dike S."/>
            <person name="Dedhia N."/>
            <person name="Preston R."/>
            <person name="Balija V."/>
            <person name="McCombie W.R."/>
            <person name="Chow T."/>
            <person name="Chen H."/>
            <person name="Chung M."/>
            <person name="Chen C."/>
            <person name="Shaw J."/>
            <person name="Wu H."/>
            <person name="Hsiao K."/>
            <person name="Chao Y."/>
            <person name="Chu M."/>
            <person name="Cheng C."/>
            <person name="Hour A."/>
            <person name="Lee P."/>
            <person name="Lin S."/>
            <person name="Lin Y."/>
            <person name="Liou J."/>
            <person name="Liu S."/>
            <person name="Hsing Y."/>
            <person name="Raghuvanshi S."/>
            <person name="Mohanty A."/>
            <person name="Bharti A.K."/>
            <person name="Gaur A."/>
            <person name="Gupta V."/>
            <person name="Kumar D."/>
            <person name="Ravi V."/>
            <person name="Vij S."/>
            <person name="Kapur A."/>
            <person name="Khurana P."/>
            <person name="Khurana P."/>
            <person name="Khurana J.P."/>
            <person name="Tyagi A.K."/>
            <person name="Gaikwad K."/>
            <person name="Singh A."/>
            <person name="Dalal V."/>
            <person name="Srivastava S."/>
            <person name="Dixit A."/>
            <person name="Pal A.K."/>
            <person name="Ghazi I.A."/>
            <person name="Yadav M."/>
            <person name="Pandit A."/>
            <person name="Bhargava A."/>
            <person name="Sureshbabu K."/>
            <person name="Batra K."/>
            <person name="Sharma T.R."/>
            <person name="Mohapatra T."/>
            <person name="Singh N.K."/>
            <person name="Messing J."/>
            <person name="Nelson A.B."/>
            <person name="Fuks G."/>
            <person name="Kavchok S."/>
            <person name="Keizer G."/>
            <person name="Linton E."/>
            <person name="Llaca V."/>
            <person name="Song R."/>
            <person name="Tanyolac B."/>
            <person name="Young S."/>
            <person name="Ho-Il K."/>
            <person name="Hahn J.H."/>
            <person name="Sangsakoo G."/>
            <person name="Vanavichit A."/>
            <person name="de Mattos Luiz.A.T."/>
            <person name="Zimmer P.D."/>
            <person name="Malone G."/>
            <person name="Dellagostin O."/>
            <person name="de Oliveira A.C."/>
            <person name="Bevan M."/>
            <person name="Bancroft I."/>
            <person name="Minx P."/>
            <person name="Cordum H."/>
            <person name="Wilson R."/>
            <person name="Cheng Z."/>
            <person name="Jin W."/>
            <person name="Jiang J."/>
            <person name="Leong S.A."/>
            <person name="Iwama H."/>
            <person name="Gojobori T."/>
            <person name="Itoh T."/>
            <person name="Niimura Y."/>
            <person name="Fujii Y."/>
            <person name="Habara T."/>
            <person name="Sakai H."/>
            <person name="Sato Y."/>
            <person name="Wilson G."/>
            <person name="Kumar K."/>
            <person name="McCouch S."/>
            <person name="Juretic N."/>
            <person name="Hoen D."/>
            <person name="Wright S."/>
            <person name="Bruskiewich R."/>
            <person name="Bureau T."/>
            <person name="Miyao A."/>
            <person name="Hirochika H."/>
            <person name="Nishikawa T."/>
            <person name="Kadowaki K."/>
            <person name="Sugiura M."/>
            <person name="Burr B."/>
            <person name="Sasaki T."/>
        </authorList>
    </citation>
    <scope>NUCLEOTIDE SEQUENCE [LARGE SCALE GENOMIC DNA]</scope>
    <source>
        <strain evidence="5">cv. Nipponbare</strain>
    </source>
</reference>
<dbReference type="GO" id="GO:0008017">
    <property type="term" value="F:microtubule binding"/>
    <property type="evidence" value="ECO:0007669"/>
    <property type="project" value="InterPro"/>
</dbReference>
<proteinExistence type="predicted"/>
<feature type="region of interest" description="Disordered" evidence="1">
    <location>
        <begin position="622"/>
        <end position="652"/>
    </location>
</feature>
<dbReference type="InterPro" id="IPR057600">
    <property type="entry name" value="TORTIFOLIA1/SINE1-2_N"/>
</dbReference>
<dbReference type="GO" id="GO:0005874">
    <property type="term" value="C:microtubule"/>
    <property type="evidence" value="ECO:0007669"/>
    <property type="project" value="InterPro"/>
</dbReference>
<reference evidence="3" key="1">
    <citation type="submission" date="2002-03" db="EMBL/GenBank/DDBJ databases">
        <title>Oryza sativa nipponbare(GA3) genomic DNA, chromosome 2, PAC clone:P0516G10.</title>
        <authorList>
            <person name="Sasaki T."/>
            <person name="Matsumoto T."/>
            <person name="Yamamoto K."/>
        </authorList>
    </citation>
    <scope>NUCLEOTIDE SEQUENCE</scope>
</reference>
<dbReference type="InterPro" id="IPR033337">
    <property type="entry name" value="TORTIFOLIA1/SINE1-2"/>
</dbReference>
<dbReference type="Pfam" id="PF24714">
    <property type="entry name" value="TOR1L1_N"/>
    <property type="match status" value="1"/>
</dbReference>
<feature type="compositionally biased region" description="Basic residues" evidence="1">
    <location>
        <begin position="341"/>
        <end position="353"/>
    </location>
</feature>
<dbReference type="FunFam" id="1.25.10.10:FF:000586">
    <property type="entry name" value="Microtubule-associated protein TORTIFOLIA1"/>
    <property type="match status" value="1"/>
</dbReference>
<dbReference type="EMBL" id="AP004815">
    <property type="protein sequence ID" value="BAD15748.1"/>
    <property type="molecule type" value="Genomic_DNA"/>
</dbReference>
<dbReference type="Proteomes" id="UP000000763">
    <property type="component" value="Chromosome 2"/>
</dbReference>
<accession>Q6Z5N1</accession>
<dbReference type="GO" id="GO:0008233">
    <property type="term" value="F:peptidase activity"/>
    <property type="evidence" value="ECO:0007669"/>
    <property type="project" value="UniProtKB-KW"/>
</dbReference>
<dbReference type="PANTHER" id="PTHR31355:SF29">
    <property type="entry name" value="OS02G0739900 PROTEIN"/>
    <property type="match status" value="1"/>
</dbReference>
<reference evidence="4" key="2">
    <citation type="submission" date="2002-04" db="EMBL/GenBank/DDBJ databases">
        <title>Oryza sativa nipponbare(GA3) genomic DNA, chromosome 2, PAC clone:P0684F11.</title>
        <authorList>
            <person name="Sasaki T."/>
            <person name="Matsumoto T."/>
            <person name="Katayose Y."/>
        </authorList>
    </citation>
    <scope>NUCLEOTIDE SEQUENCE</scope>
</reference>
<evidence type="ECO:0000313" key="4">
    <source>
        <dbReference type="EMBL" id="BAD16051.1"/>
    </source>
</evidence>
<feature type="region of interest" description="Disordered" evidence="1">
    <location>
        <begin position="284"/>
        <end position="367"/>
    </location>
</feature>
<evidence type="ECO:0000313" key="3">
    <source>
        <dbReference type="EMBL" id="BAD15748.1"/>
    </source>
</evidence>
<keyword evidence="4" id="KW-0645">Protease</keyword>